<dbReference type="InterPro" id="IPR027396">
    <property type="entry name" value="DsrEFH-like"/>
</dbReference>
<dbReference type="Proteomes" id="UP000247978">
    <property type="component" value="Unassembled WGS sequence"/>
</dbReference>
<dbReference type="SUPFAM" id="SSF75169">
    <property type="entry name" value="DsrEFH-like"/>
    <property type="match status" value="1"/>
</dbReference>
<evidence type="ECO:0000313" key="1">
    <source>
        <dbReference type="EMBL" id="PXW81660.1"/>
    </source>
</evidence>
<dbReference type="Pfam" id="PF02635">
    <property type="entry name" value="DsrE"/>
    <property type="match status" value="1"/>
</dbReference>
<dbReference type="EMBL" id="QJJQ01000020">
    <property type="protein sequence ID" value="PXW81660.1"/>
    <property type="molecule type" value="Genomic_DNA"/>
</dbReference>
<organism evidence="1 2">
    <name type="scientific">Pseudogracilibacillus auburnensis</name>
    <dbReference type="NCBI Taxonomy" id="1494959"/>
    <lineage>
        <taxon>Bacteria</taxon>
        <taxon>Bacillati</taxon>
        <taxon>Bacillota</taxon>
        <taxon>Bacilli</taxon>
        <taxon>Bacillales</taxon>
        <taxon>Bacillaceae</taxon>
        <taxon>Pseudogracilibacillus</taxon>
    </lineage>
</organism>
<gene>
    <name evidence="1" type="ORF">DFR56_12035</name>
</gene>
<name>A0A2V3VJD1_9BACI</name>
<accession>A0A2V3VJD1</accession>
<dbReference type="AlphaFoldDB" id="A0A2V3VJD1"/>
<keyword evidence="2" id="KW-1185">Reference proteome</keyword>
<dbReference type="InterPro" id="IPR003787">
    <property type="entry name" value="Sulphur_relay_DsrE/F-like"/>
</dbReference>
<reference evidence="1 2" key="1">
    <citation type="submission" date="2018-05" db="EMBL/GenBank/DDBJ databases">
        <title>Genomic Encyclopedia of Type Strains, Phase IV (KMG-IV): sequencing the most valuable type-strain genomes for metagenomic binning, comparative biology and taxonomic classification.</title>
        <authorList>
            <person name="Goeker M."/>
        </authorList>
    </citation>
    <scope>NUCLEOTIDE SEQUENCE [LARGE SCALE GENOMIC DNA]</scope>
    <source>
        <strain evidence="1 2">DSM 28556</strain>
    </source>
</reference>
<evidence type="ECO:0000313" key="2">
    <source>
        <dbReference type="Proteomes" id="UP000247978"/>
    </source>
</evidence>
<protein>
    <submittedName>
        <fullName evidence="1">Putative peroxiredoxin</fullName>
    </submittedName>
</protein>
<dbReference type="Gene3D" id="3.40.1260.10">
    <property type="entry name" value="DsrEFH-like"/>
    <property type="match status" value="1"/>
</dbReference>
<proteinExistence type="predicted"/>
<dbReference type="RefSeq" id="WP_207519453.1">
    <property type="nucleotide sequence ID" value="NZ_JADIJL010000006.1"/>
</dbReference>
<sequence length="125" mass="13442">MSHSNTDLLITLTAHESDENNVTIAFTMGIKALEKGHKTEMLLLSNAVHLGEKGYADKIDIGPPFSPINEALQTFLENGGTLKVCKACMEHNGVKEESLISGADVITADYVIDALMGAKKSLQLN</sequence>
<comment type="caution">
    <text evidence="1">The sequence shown here is derived from an EMBL/GenBank/DDBJ whole genome shotgun (WGS) entry which is preliminary data.</text>
</comment>